<comment type="caution">
    <text evidence="1">The sequence shown here is derived from an EMBL/GenBank/DDBJ whole genome shotgun (WGS) entry which is preliminary data.</text>
</comment>
<reference evidence="1" key="1">
    <citation type="journal article" date="2014" name="Front. Microbiol.">
        <title>High frequency of phylogenetically diverse reductive dehalogenase-homologous genes in deep subseafloor sedimentary metagenomes.</title>
        <authorList>
            <person name="Kawai M."/>
            <person name="Futagami T."/>
            <person name="Toyoda A."/>
            <person name="Takaki Y."/>
            <person name="Nishi S."/>
            <person name="Hori S."/>
            <person name="Arai W."/>
            <person name="Tsubouchi T."/>
            <person name="Morono Y."/>
            <person name="Uchiyama I."/>
            <person name="Ito T."/>
            <person name="Fujiyama A."/>
            <person name="Inagaki F."/>
            <person name="Takami H."/>
        </authorList>
    </citation>
    <scope>NUCLEOTIDE SEQUENCE</scope>
    <source>
        <strain evidence="1">Expedition CK06-06</strain>
    </source>
</reference>
<organism evidence="1">
    <name type="scientific">marine sediment metagenome</name>
    <dbReference type="NCBI Taxonomy" id="412755"/>
    <lineage>
        <taxon>unclassified sequences</taxon>
        <taxon>metagenomes</taxon>
        <taxon>ecological metagenomes</taxon>
    </lineage>
</organism>
<sequence length="33" mass="3710">QGKASWPTIYPQKPFTALSRASQSMVYRKVADP</sequence>
<evidence type="ECO:0000313" key="1">
    <source>
        <dbReference type="EMBL" id="GAI56917.1"/>
    </source>
</evidence>
<name>X1PKW8_9ZZZZ</name>
<feature type="non-terminal residue" evidence="1">
    <location>
        <position position="1"/>
    </location>
</feature>
<dbReference type="EMBL" id="BARV01038062">
    <property type="protein sequence ID" value="GAI56917.1"/>
    <property type="molecule type" value="Genomic_DNA"/>
</dbReference>
<dbReference type="AlphaFoldDB" id="X1PKW8"/>
<accession>X1PKW8</accession>
<gene>
    <name evidence="1" type="ORF">S06H3_58741</name>
</gene>
<proteinExistence type="predicted"/>
<protein>
    <submittedName>
        <fullName evidence="1">Uncharacterized protein</fullName>
    </submittedName>
</protein>